<proteinExistence type="predicted"/>
<keyword evidence="3" id="KW-1185">Reference proteome</keyword>
<evidence type="ECO:0000256" key="1">
    <source>
        <dbReference type="SAM" id="SignalP"/>
    </source>
</evidence>
<dbReference type="Proteomes" id="UP000198901">
    <property type="component" value="Unassembled WGS sequence"/>
</dbReference>
<dbReference type="EMBL" id="FNGS01000002">
    <property type="protein sequence ID" value="SDL48179.1"/>
    <property type="molecule type" value="Genomic_DNA"/>
</dbReference>
<reference evidence="2 3" key="1">
    <citation type="submission" date="2016-10" db="EMBL/GenBank/DDBJ databases">
        <authorList>
            <person name="de Groot N.N."/>
        </authorList>
    </citation>
    <scope>NUCLEOTIDE SEQUENCE [LARGE SCALE GENOMIC DNA]</scope>
    <source>
        <strain evidence="2 3">DSM 21668</strain>
    </source>
</reference>
<evidence type="ECO:0000313" key="2">
    <source>
        <dbReference type="EMBL" id="SDL48179.1"/>
    </source>
</evidence>
<organism evidence="2 3">
    <name type="scientific">Siphonobacter aquaeclarae</name>
    <dbReference type="NCBI Taxonomy" id="563176"/>
    <lineage>
        <taxon>Bacteria</taxon>
        <taxon>Pseudomonadati</taxon>
        <taxon>Bacteroidota</taxon>
        <taxon>Cytophagia</taxon>
        <taxon>Cytophagales</taxon>
        <taxon>Cytophagaceae</taxon>
        <taxon>Siphonobacter</taxon>
    </lineage>
</organism>
<sequence>MKSLLFVVLLTACFYSCTTGSRNTTLSASDTLAVAVSAPEGVPSGQSPVSLTLVKDPAPFWRAQDIGSVIASRQSGSETPLNGFFGADHYRIEVFFETVRKDPRQPSRYLLTGKTRHKKRIAAFQGELTLDSLFAVTDPHFPADLNPDIRQLVAATGTFSLPESGIPDPGIFSGRFGIVLAQEKDGKLRVWTGGPGAPDGGAGFVFRGDWHRAGQKKPFLVAHDFRVIGDQVLTNFSFPDRSRGINPKYRRLGWDTLMAADEWWNEPAR</sequence>
<protein>
    <submittedName>
        <fullName evidence="2">Uncharacterized protein</fullName>
    </submittedName>
</protein>
<dbReference type="RefSeq" id="WP_093198582.1">
    <property type="nucleotide sequence ID" value="NZ_FNGS01000002.1"/>
</dbReference>
<name>A0A1G9KEW1_9BACT</name>
<feature type="chain" id="PRO_5011449990" evidence="1">
    <location>
        <begin position="22"/>
        <end position="269"/>
    </location>
</feature>
<dbReference type="AlphaFoldDB" id="A0A1G9KEW1"/>
<keyword evidence="1" id="KW-0732">Signal</keyword>
<dbReference type="STRING" id="563176.SAMN04488090_0993"/>
<evidence type="ECO:0000313" key="3">
    <source>
        <dbReference type="Proteomes" id="UP000198901"/>
    </source>
</evidence>
<feature type="signal peptide" evidence="1">
    <location>
        <begin position="1"/>
        <end position="21"/>
    </location>
</feature>
<gene>
    <name evidence="2" type="ORF">SAMN04488090_0993</name>
</gene>
<dbReference type="OrthoDB" id="880022at2"/>
<accession>A0A1G9KEW1</accession>